<dbReference type="InterPro" id="IPR023365">
    <property type="entry name" value="Sortase_dom-sf"/>
</dbReference>
<protein>
    <submittedName>
        <fullName evidence="4">Class F sortase</fullName>
    </submittedName>
</protein>
<dbReference type="Pfam" id="PF04203">
    <property type="entry name" value="Sortase"/>
    <property type="match status" value="1"/>
</dbReference>
<dbReference type="SUPFAM" id="SSF63817">
    <property type="entry name" value="Sortase"/>
    <property type="match status" value="1"/>
</dbReference>
<comment type="caution">
    <text evidence="4">The sequence shown here is derived from an EMBL/GenBank/DDBJ whole genome shotgun (WGS) entry which is preliminary data.</text>
</comment>
<dbReference type="Proteomes" id="UP000269198">
    <property type="component" value="Unassembled WGS sequence"/>
</dbReference>
<keyword evidence="3" id="KW-0812">Transmembrane</keyword>
<dbReference type="EMBL" id="RJMB01000010">
    <property type="protein sequence ID" value="RNL84620.1"/>
    <property type="molecule type" value="Genomic_DNA"/>
</dbReference>
<dbReference type="InterPro" id="IPR005754">
    <property type="entry name" value="Sortase"/>
</dbReference>
<keyword evidence="3" id="KW-1133">Transmembrane helix</keyword>
<dbReference type="Gene3D" id="2.40.260.10">
    <property type="entry name" value="Sortase"/>
    <property type="match status" value="1"/>
</dbReference>
<feature type="transmembrane region" description="Helical" evidence="3">
    <location>
        <begin position="16"/>
        <end position="37"/>
    </location>
</feature>
<dbReference type="RefSeq" id="WP_123201437.1">
    <property type="nucleotide sequence ID" value="NZ_RJMB01000010.1"/>
</dbReference>
<name>A0A3N0E9Y2_9ACTN</name>
<accession>A0A3N0E9Y2</accession>
<dbReference type="NCBIfam" id="NF033748">
    <property type="entry name" value="class_F_sortase"/>
    <property type="match status" value="1"/>
</dbReference>
<dbReference type="CDD" id="cd05829">
    <property type="entry name" value="Sortase_F"/>
    <property type="match status" value="1"/>
</dbReference>
<gene>
    <name evidence="4" type="ORF">EFW17_11995</name>
</gene>
<organism evidence="4 5">
    <name type="scientific">Halostreptopolyspora alba</name>
    <dbReference type="NCBI Taxonomy" id="2487137"/>
    <lineage>
        <taxon>Bacteria</taxon>
        <taxon>Bacillati</taxon>
        <taxon>Actinomycetota</taxon>
        <taxon>Actinomycetes</taxon>
        <taxon>Streptosporangiales</taxon>
        <taxon>Nocardiopsidaceae</taxon>
        <taxon>Halostreptopolyspora</taxon>
    </lineage>
</organism>
<reference evidence="4 5" key="1">
    <citation type="submission" date="2018-11" db="EMBL/GenBank/DDBJ databases">
        <title>The genome draft of YIM 96095.</title>
        <authorList>
            <person name="Tang S.-K."/>
            <person name="Chunyu W.-X."/>
            <person name="Feng Y.-Z."/>
        </authorList>
    </citation>
    <scope>NUCLEOTIDE SEQUENCE [LARGE SCALE GENOMIC DNA]</scope>
    <source>
        <strain evidence="4 5">YIM 96095</strain>
    </source>
</reference>
<feature type="region of interest" description="Disordered" evidence="2">
    <location>
        <begin position="46"/>
        <end position="83"/>
    </location>
</feature>
<feature type="compositionally biased region" description="Low complexity" evidence="2">
    <location>
        <begin position="49"/>
        <end position="68"/>
    </location>
</feature>
<evidence type="ECO:0000256" key="3">
    <source>
        <dbReference type="SAM" id="Phobius"/>
    </source>
</evidence>
<keyword evidence="5" id="KW-1185">Reference proteome</keyword>
<evidence type="ECO:0000313" key="5">
    <source>
        <dbReference type="Proteomes" id="UP000269198"/>
    </source>
</evidence>
<proteinExistence type="predicted"/>
<evidence type="ECO:0000313" key="4">
    <source>
        <dbReference type="EMBL" id="RNL84620.1"/>
    </source>
</evidence>
<dbReference type="AlphaFoldDB" id="A0A3N0E9Y2"/>
<dbReference type="OrthoDB" id="525039at2"/>
<evidence type="ECO:0000256" key="1">
    <source>
        <dbReference type="ARBA" id="ARBA00022801"/>
    </source>
</evidence>
<sequence length="235" mass="24908">MGSDYRTPPLGRGRRVLAAAATVTSALVGVALIAAGLHEPLARVGEDPVASAQSSTSTVARANTETSPTPSPTEPFGPSLPRSEPTALRIAAIELNVEKFTRLGLNGDGSIEAPRAFDTAGWYAKGPSPGQSGAAVIGAHVDSTTGPALFYRLPQVREGDHIEIEREDGRTATFRVSAVERHPKNRFPTERVYGPTGGRPELRLITCGGGFDERRRSYRDNVIVFAHAVARGQGN</sequence>
<keyword evidence="3" id="KW-0472">Membrane</keyword>
<evidence type="ECO:0000256" key="2">
    <source>
        <dbReference type="SAM" id="MobiDB-lite"/>
    </source>
</evidence>
<dbReference type="GO" id="GO:0016787">
    <property type="term" value="F:hydrolase activity"/>
    <property type="evidence" value="ECO:0007669"/>
    <property type="project" value="UniProtKB-KW"/>
</dbReference>
<keyword evidence="1" id="KW-0378">Hydrolase</keyword>
<dbReference type="InterPro" id="IPR042001">
    <property type="entry name" value="Sortase_F"/>
</dbReference>